<accession>A0A2N9IDI9</accession>
<evidence type="ECO:0000256" key="1">
    <source>
        <dbReference type="SAM" id="Phobius"/>
    </source>
</evidence>
<evidence type="ECO:0000313" key="3">
    <source>
        <dbReference type="EMBL" id="SPD32764.1"/>
    </source>
</evidence>
<dbReference type="EMBL" id="OIVN01006420">
    <property type="protein sequence ID" value="SPD32764.1"/>
    <property type="molecule type" value="Genomic_DNA"/>
</dbReference>
<keyword evidence="1" id="KW-0812">Transmembrane</keyword>
<keyword evidence="1" id="KW-0472">Membrane</keyword>
<gene>
    <name evidence="2" type="ORF">FSB_LOCUS50237</name>
    <name evidence="3" type="ORF">FSB_LOCUS60646</name>
</gene>
<feature type="transmembrane region" description="Helical" evidence="1">
    <location>
        <begin position="43"/>
        <end position="68"/>
    </location>
</feature>
<protein>
    <submittedName>
        <fullName evidence="2">Uncharacterized protein</fullName>
    </submittedName>
</protein>
<reference evidence="2" key="1">
    <citation type="submission" date="2018-02" db="EMBL/GenBank/DDBJ databases">
        <authorList>
            <person name="Cohen D.B."/>
            <person name="Kent A.D."/>
        </authorList>
    </citation>
    <scope>NUCLEOTIDE SEQUENCE</scope>
</reference>
<keyword evidence="1" id="KW-1133">Transmembrane helix</keyword>
<organism evidence="2">
    <name type="scientific">Fagus sylvatica</name>
    <name type="common">Beechnut</name>
    <dbReference type="NCBI Taxonomy" id="28930"/>
    <lineage>
        <taxon>Eukaryota</taxon>
        <taxon>Viridiplantae</taxon>
        <taxon>Streptophyta</taxon>
        <taxon>Embryophyta</taxon>
        <taxon>Tracheophyta</taxon>
        <taxon>Spermatophyta</taxon>
        <taxon>Magnoliopsida</taxon>
        <taxon>eudicotyledons</taxon>
        <taxon>Gunneridae</taxon>
        <taxon>Pentapetalae</taxon>
        <taxon>rosids</taxon>
        <taxon>fabids</taxon>
        <taxon>Fagales</taxon>
        <taxon>Fagaceae</taxon>
        <taxon>Fagus</taxon>
    </lineage>
</organism>
<sequence length="69" mass="7103">MCVLEFSLAPLGLPCRGSRLAIGLFSTTFRHCFSRLASVPDRVVFVIVDVGVVVAVGGVGVGVGVVTVV</sequence>
<proteinExistence type="predicted"/>
<evidence type="ECO:0000313" key="2">
    <source>
        <dbReference type="EMBL" id="SPD22355.1"/>
    </source>
</evidence>
<name>A0A2N9IDI9_FAGSY</name>
<dbReference type="EMBL" id="OIVN01005418">
    <property type="protein sequence ID" value="SPD22355.1"/>
    <property type="molecule type" value="Genomic_DNA"/>
</dbReference>
<dbReference type="AlphaFoldDB" id="A0A2N9IDI9"/>